<sequence>MQNDDVVVSSSFGRVSASLPSTAPPNEDFGGLSTDALLSHKNWKARKMGFEQIRDSPMALKVHFLEKPRKLVVEANAAAQEALFEALSAMVPVCVDEELDILVGEPLSTVVAKGITGRSKAMQASFAFVSDLVGVGKQTEVFNALIPAFAHKNPRNRATAIQLCSQIVGDYGVNGLPTKTILKAMQPLFNDANPQVRKEASNLCCQCYKYIGADIKGFLTDLRDVQLQELEKLFEGVCLGVNPPKSIRGVAKSTAKLPTTPLTSLLAKSGTSNDIDDAAFEACEETAVLSKLPRDFYRIAMDKTAKWQDRVSMLQEHLLPLIKSPKIRLKDDYHELFSTVREFLLDSQAPLMLMGFKCIQELARCMRASAAPYVRMFLNPLFDKMKDKKTSVVEHITTTLETLIRYHCITLDQCQDEIELTTQSRVPNQRLALTLWLTRLTERLDRSCFTRLSRAHFMLGRLMTDEKVEIREASCVLLARLMSLFGEGTFQTVIAALDDRQRSKLVAIMNSSVNLQCTPSSSPARKTQRTERRGDLLTSKPRSYSVGCLGSSSRPVTAQRVNRSHLIPRKSIPDSGRSYLTEDAVTLESTLPTRDDACRRMLGLLEGDTSVQMLLRSKEWTNRNNGVMKINTVVSGWSGKTCTENLDVVLVYLRMDPGWRESISQVFQAMLTVLHDLVNRSSRVSPGAGYAIVSGITGRLTEPKNKVAVCDLLMCLARHLGAAFVVRHIIGTAVSIKTPKLLQECNEFMCLLLKSFAISSADQKIVSDYVQAHCIESTFPTVRPSGVALLVALKSASTVDGSMESSSAAGLSHEAGALLLKPLPNNYRNSFGAEHMREISTVSSSRMARESQGRGSSGDDALSVDASAVLNKPRGVHSRLDTQRAYPNAILSHRTCDNDDRPNSTDVSQQLLMLSKQVTSAADWRVRLEAVKKIEELMHTNNKCIAANGVTEVIQALRSRFDEANKNFVVDVLRTISLVVESAGAGASRTGLRAIVQRILGMLGDQKPALREEAGHLADVAMECLGLDVVLQNMQKPLMAESHTCNQAALELIEKGFSQHPDMPVSRYAVSTLLPSVIRLCMSRILDVRSCAERVIGYFIPVVGEEAVLRTVKTLRPAEQKSIMGAVERQLQLYHRTGNEEGMRHAGACSNVPPTPRLSNTTPRSPCSPRLGGRDLGASAKSADMNTSENIVRPPVPAVVATKVAQARDAAVVSVSSESQRAQAVTDSSRNEEFLSMQEIMLGLRSASVPVALSSCRECMVRLQNGEDCGSPEVIQVVVERLHTNIKHFNVELVLALISCLRTIFETPRAMGRCHTGLLFQLIGLIFECLLSESFSLQEKAIKALNSMTLRLVEGSPTNDMFSALMSRMTKYSSAYIESGTKSDLKFIQVTVKCLMRLDYAVISPENAVVCCQEYLLQYPPSAFRELDDISIRTVKTILQDLSRRCGPSLLSTAERLAGAHNLVTHFVRSCLDVEKRTSRSSNSANSLSTAELNNEAQYEEVNRGTPNSSAQNSKARSSHVDPRSVRQHSTPPNDTVGAAAVERSVTTIFSRIRNHVTSNLGIEELYEFIKQHPNCPNFDQQFQRCSEAFRSYIKRKIERHMAEDTKRPPGFVLPEVLQLTP</sequence>
<dbReference type="SUPFAM" id="SSF48371">
    <property type="entry name" value="ARM repeat"/>
    <property type="match status" value="1"/>
</dbReference>
<dbReference type="InterPro" id="IPR048491">
    <property type="entry name" value="XMAP215_CLASP_TOG"/>
</dbReference>
<dbReference type="GO" id="GO:0030951">
    <property type="term" value="P:establishment or maintenance of microtubule cytoskeleton polarity"/>
    <property type="evidence" value="ECO:0007669"/>
    <property type="project" value="InterPro"/>
</dbReference>
<feature type="domain" description="TOG" evidence="5">
    <location>
        <begin position="18"/>
        <end position="245"/>
    </location>
</feature>
<dbReference type="PANTHER" id="PTHR12609">
    <property type="entry name" value="MICROTUBULE ASSOCIATED PROTEIN XMAP215"/>
    <property type="match status" value="1"/>
</dbReference>
<feature type="domain" description="TOG" evidence="5">
    <location>
        <begin position="898"/>
        <end position="1136"/>
    </location>
</feature>
<organism evidence="6">
    <name type="scientific">Trypanosoma vivax (strain Y486)</name>
    <dbReference type="NCBI Taxonomy" id="1055687"/>
    <lineage>
        <taxon>Eukaryota</taxon>
        <taxon>Discoba</taxon>
        <taxon>Euglenozoa</taxon>
        <taxon>Kinetoplastea</taxon>
        <taxon>Metakinetoplastina</taxon>
        <taxon>Trypanosomatida</taxon>
        <taxon>Trypanosomatidae</taxon>
        <taxon>Trypanosoma</taxon>
        <taxon>Duttonella</taxon>
    </lineage>
</organism>
<dbReference type="InterPro" id="IPR045110">
    <property type="entry name" value="XMAP215"/>
</dbReference>
<feature type="region of interest" description="Disordered" evidence="4">
    <location>
        <begin position="843"/>
        <end position="864"/>
    </location>
</feature>
<evidence type="ECO:0000256" key="4">
    <source>
        <dbReference type="SAM" id="MobiDB-lite"/>
    </source>
</evidence>
<feature type="domain" description="TOG" evidence="5">
    <location>
        <begin position="601"/>
        <end position="812"/>
    </location>
</feature>
<feature type="region of interest" description="Disordered" evidence="4">
    <location>
        <begin position="1143"/>
        <end position="1187"/>
    </location>
</feature>
<evidence type="ECO:0000259" key="5">
    <source>
        <dbReference type="SMART" id="SM01349"/>
    </source>
</evidence>
<evidence type="ECO:0000313" key="6">
    <source>
        <dbReference type="EMBL" id="CCC48467.1"/>
    </source>
</evidence>
<dbReference type="InterPro" id="IPR011989">
    <property type="entry name" value="ARM-like"/>
</dbReference>
<dbReference type="InterPro" id="IPR016024">
    <property type="entry name" value="ARM-type_fold"/>
</dbReference>
<protein>
    <recommendedName>
        <fullName evidence="5">TOG domain-containing protein</fullName>
    </recommendedName>
</protein>
<dbReference type="GO" id="GO:0005856">
    <property type="term" value="C:cytoskeleton"/>
    <property type="evidence" value="ECO:0007669"/>
    <property type="project" value="UniProtKB-SubCell"/>
</dbReference>
<name>G0TWX9_TRYVY</name>
<evidence type="ECO:0000256" key="2">
    <source>
        <dbReference type="ARBA" id="ARBA00022490"/>
    </source>
</evidence>
<evidence type="ECO:0000256" key="1">
    <source>
        <dbReference type="ARBA" id="ARBA00004245"/>
    </source>
</evidence>
<comment type="subcellular location">
    <subcellularLocation>
        <location evidence="1">Cytoplasm</location>
        <location evidence="1">Cytoskeleton</location>
    </subcellularLocation>
</comment>
<dbReference type="GO" id="GO:0051010">
    <property type="term" value="F:microtubule plus-end binding"/>
    <property type="evidence" value="ECO:0007669"/>
    <property type="project" value="InterPro"/>
</dbReference>
<keyword evidence="3" id="KW-0206">Cytoskeleton</keyword>
<feature type="domain" description="TOG" evidence="5">
    <location>
        <begin position="281"/>
        <end position="518"/>
    </location>
</feature>
<dbReference type="Pfam" id="PF21041">
    <property type="entry name" value="XMAP215_CLASP_TOG"/>
    <property type="match status" value="1"/>
</dbReference>
<dbReference type="Gene3D" id="1.25.10.10">
    <property type="entry name" value="Leucine-rich Repeat Variant"/>
    <property type="match status" value="4"/>
</dbReference>
<evidence type="ECO:0000256" key="3">
    <source>
        <dbReference type="ARBA" id="ARBA00023212"/>
    </source>
</evidence>
<dbReference type="EMBL" id="HE573022">
    <property type="protein sequence ID" value="CCC48467.1"/>
    <property type="molecule type" value="Genomic_DNA"/>
</dbReference>
<dbReference type="InterPro" id="IPR034085">
    <property type="entry name" value="TOG"/>
</dbReference>
<dbReference type="GO" id="GO:0046785">
    <property type="term" value="P:microtubule polymerization"/>
    <property type="evidence" value="ECO:0007669"/>
    <property type="project" value="InterPro"/>
</dbReference>
<reference evidence="6" key="1">
    <citation type="journal article" date="2012" name="Proc. Natl. Acad. Sci. U.S.A.">
        <title>Antigenic diversity is generated by distinct evolutionary mechanisms in African trypanosome species.</title>
        <authorList>
            <person name="Jackson A.P."/>
            <person name="Berry A."/>
            <person name="Aslett M."/>
            <person name="Allison H.C."/>
            <person name="Burton P."/>
            <person name="Vavrova-Anderson J."/>
            <person name="Brown R."/>
            <person name="Browne H."/>
            <person name="Corton N."/>
            <person name="Hauser H."/>
            <person name="Gamble J."/>
            <person name="Gilderthorp R."/>
            <person name="Marcello L."/>
            <person name="McQuillan J."/>
            <person name="Otto T.D."/>
            <person name="Quail M.A."/>
            <person name="Sanders M.J."/>
            <person name="van Tonder A."/>
            <person name="Ginger M.L."/>
            <person name="Field M.C."/>
            <person name="Barry J.D."/>
            <person name="Hertz-Fowler C."/>
            <person name="Berriman M."/>
        </authorList>
    </citation>
    <scope>NUCLEOTIDE SEQUENCE</scope>
    <source>
        <strain evidence="6">Y486</strain>
    </source>
</reference>
<proteinExistence type="predicted"/>
<feature type="compositionally biased region" description="Polar residues" evidence="4">
    <location>
        <begin position="1505"/>
        <end position="1516"/>
    </location>
</feature>
<dbReference type="SMART" id="SM01349">
    <property type="entry name" value="TOG"/>
    <property type="match status" value="4"/>
</dbReference>
<feature type="compositionally biased region" description="Low complexity" evidence="4">
    <location>
        <begin position="1482"/>
        <end position="1495"/>
    </location>
</feature>
<feature type="region of interest" description="Disordered" evidence="4">
    <location>
        <begin position="517"/>
        <end position="536"/>
    </location>
</feature>
<gene>
    <name evidence="6" type="ORF">TVY486_0602580</name>
</gene>
<dbReference type="GO" id="GO:0061863">
    <property type="term" value="F:microtubule plus end polymerase"/>
    <property type="evidence" value="ECO:0007669"/>
    <property type="project" value="InterPro"/>
</dbReference>
<feature type="region of interest" description="Disordered" evidence="4">
    <location>
        <begin position="1482"/>
        <end position="1540"/>
    </location>
</feature>
<dbReference type="GO" id="GO:0007051">
    <property type="term" value="P:spindle organization"/>
    <property type="evidence" value="ECO:0007669"/>
    <property type="project" value="InterPro"/>
</dbReference>
<dbReference type="OMA" id="VCEYVRE"/>
<keyword evidence="2" id="KW-0963">Cytoplasm</keyword>
<accession>G0TWX9</accession>
<dbReference type="VEuPathDB" id="TriTrypDB:TvY486_0602580"/>